<accession>A0A5M6D9A8</accession>
<dbReference type="RefSeq" id="WP_150077509.1">
    <property type="nucleotide sequence ID" value="NZ_VWOX01000009.1"/>
</dbReference>
<keyword evidence="2" id="KW-1185">Reference proteome</keyword>
<proteinExistence type="predicted"/>
<evidence type="ECO:0000313" key="1">
    <source>
        <dbReference type="EMBL" id="KAA5541775.1"/>
    </source>
</evidence>
<gene>
    <name evidence="1" type="ORF">FYK55_16315</name>
</gene>
<reference evidence="1 2" key="1">
    <citation type="submission" date="2019-08" db="EMBL/GenBank/DDBJ databases">
        <authorList>
            <person name="Dhanesh K."/>
            <person name="Kumar G."/>
            <person name="Sasikala C."/>
            <person name="Venkata Ramana C."/>
        </authorList>
    </citation>
    <scope>NUCLEOTIDE SEQUENCE [LARGE SCALE GENOMIC DNA]</scope>
    <source>
        <strain evidence="1 2">JC645</strain>
    </source>
</reference>
<dbReference type="Proteomes" id="UP000324479">
    <property type="component" value="Unassembled WGS sequence"/>
</dbReference>
<dbReference type="EMBL" id="VWOX01000009">
    <property type="protein sequence ID" value="KAA5541775.1"/>
    <property type="molecule type" value="Genomic_DNA"/>
</dbReference>
<sequence length="129" mass="14253">MNLQAFQTSIQEAQSAWRGCVWPTEFGPLKLNLCGLRSRQAALAANALRGAERRCWQEAACWLSRVERDADRAAALASLAVQSFNSGNLDLAQRLLAQAARIECQYRTESFYARCRPLAESSSGRGTTN</sequence>
<evidence type="ECO:0000313" key="2">
    <source>
        <dbReference type="Proteomes" id="UP000324479"/>
    </source>
</evidence>
<name>A0A5M6D9A8_9BACT</name>
<comment type="caution">
    <text evidence="1">The sequence shown here is derived from an EMBL/GenBank/DDBJ whole genome shotgun (WGS) entry which is preliminary data.</text>
</comment>
<protein>
    <submittedName>
        <fullName evidence="1">Uncharacterized protein</fullName>
    </submittedName>
</protein>
<organism evidence="1 2">
    <name type="scientific">Roseiconus nitratireducens</name>
    <dbReference type="NCBI Taxonomy" id="2605748"/>
    <lineage>
        <taxon>Bacteria</taxon>
        <taxon>Pseudomonadati</taxon>
        <taxon>Planctomycetota</taxon>
        <taxon>Planctomycetia</taxon>
        <taxon>Pirellulales</taxon>
        <taxon>Pirellulaceae</taxon>
        <taxon>Roseiconus</taxon>
    </lineage>
</organism>
<dbReference type="AlphaFoldDB" id="A0A5M6D9A8"/>